<dbReference type="OrthoDB" id="5429132at2759"/>
<keyword evidence="7" id="KW-1185">Reference proteome</keyword>
<evidence type="ECO:0000256" key="1">
    <source>
        <dbReference type="ARBA" id="ARBA00004604"/>
    </source>
</evidence>
<dbReference type="EMBL" id="JH767585">
    <property type="protein sequence ID" value="EON67185.1"/>
    <property type="molecule type" value="Genomic_DNA"/>
</dbReference>
<comment type="similarity">
    <text evidence="2">Belongs to the SLX9 family.</text>
</comment>
<dbReference type="GO" id="GO:0030688">
    <property type="term" value="C:preribosome, small subunit precursor"/>
    <property type="evidence" value="ECO:0007669"/>
    <property type="project" value="InterPro"/>
</dbReference>
<dbReference type="OMA" id="HKPGAMK"/>
<evidence type="ECO:0000313" key="6">
    <source>
        <dbReference type="EMBL" id="EON67185.1"/>
    </source>
</evidence>
<dbReference type="RefSeq" id="XP_007782502.1">
    <property type="nucleotide sequence ID" value="XM_007784312.1"/>
</dbReference>
<sequence length="178" mass="19840">MAPIKPARPSQRSRTTRPSTSLKPRPTFATPDTTFTSSKKDKRTIKHSVFLHKIEKTHSKAPKRRRPNKKLVADLQSLADALPDTIDNEDGGAEETVVGQARIRHKSLKSRPGAMKRKEKLERAERERFGRNMAQMAVGQQRQEGAGEAAVPGTGNRWAALRGFIEGTMEKNAAFQKT</sequence>
<evidence type="ECO:0000256" key="3">
    <source>
        <dbReference type="ARBA" id="ARBA00021321"/>
    </source>
</evidence>
<proteinExistence type="inferred from homology"/>
<reference evidence="7" key="1">
    <citation type="submission" date="2012-06" db="EMBL/GenBank/DDBJ databases">
        <title>The genome sequence of Coniosporium apollinis CBS 100218.</title>
        <authorList>
            <consortium name="The Broad Institute Genome Sequencing Platform"/>
            <person name="Cuomo C."/>
            <person name="Gorbushina A."/>
            <person name="Noack S."/>
            <person name="Walker B."/>
            <person name="Young S.K."/>
            <person name="Zeng Q."/>
            <person name="Gargeya S."/>
            <person name="Fitzgerald M."/>
            <person name="Haas B."/>
            <person name="Abouelleil A."/>
            <person name="Alvarado L."/>
            <person name="Arachchi H.M."/>
            <person name="Berlin A.M."/>
            <person name="Chapman S.B."/>
            <person name="Goldberg J."/>
            <person name="Griggs A."/>
            <person name="Gujja S."/>
            <person name="Hansen M."/>
            <person name="Howarth C."/>
            <person name="Imamovic A."/>
            <person name="Larimer J."/>
            <person name="McCowan C."/>
            <person name="Montmayeur A."/>
            <person name="Murphy C."/>
            <person name="Neiman D."/>
            <person name="Pearson M."/>
            <person name="Priest M."/>
            <person name="Roberts A."/>
            <person name="Saif S."/>
            <person name="Shea T."/>
            <person name="Sisk P."/>
            <person name="Sykes S."/>
            <person name="Wortman J."/>
            <person name="Nusbaum C."/>
            <person name="Birren B."/>
        </authorList>
    </citation>
    <scope>NUCLEOTIDE SEQUENCE [LARGE SCALE GENOMIC DNA]</scope>
    <source>
        <strain evidence="7">CBS 100218</strain>
    </source>
</reference>
<comment type="subcellular location">
    <subcellularLocation>
        <location evidence="1">Nucleus</location>
        <location evidence="1">Nucleolus</location>
    </subcellularLocation>
</comment>
<dbReference type="GO" id="GO:0005730">
    <property type="term" value="C:nucleolus"/>
    <property type="evidence" value="ECO:0007669"/>
    <property type="project" value="UniProtKB-SubCell"/>
</dbReference>
<organism evidence="6 7">
    <name type="scientific">Coniosporium apollinis (strain CBS 100218)</name>
    <name type="common">Rock-inhabiting black yeast</name>
    <dbReference type="NCBI Taxonomy" id="1168221"/>
    <lineage>
        <taxon>Eukaryota</taxon>
        <taxon>Fungi</taxon>
        <taxon>Dikarya</taxon>
        <taxon>Ascomycota</taxon>
        <taxon>Pezizomycotina</taxon>
        <taxon>Dothideomycetes</taxon>
        <taxon>Dothideomycetes incertae sedis</taxon>
        <taxon>Coniosporium</taxon>
    </lineage>
</organism>
<dbReference type="GO" id="GO:0000462">
    <property type="term" value="P:maturation of SSU-rRNA from tricistronic rRNA transcript (SSU-rRNA, 5.8S rRNA, LSU-rRNA)"/>
    <property type="evidence" value="ECO:0007669"/>
    <property type="project" value="InterPro"/>
</dbReference>
<dbReference type="eggNOG" id="ENOG502SSCK">
    <property type="taxonomic scope" value="Eukaryota"/>
</dbReference>
<dbReference type="GeneID" id="19903749"/>
<dbReference type="GO" id="GO:0030686">
    <property type="term" value="C:90S preribosome"/>
    <property type="evidence" value="ECO:0007669"/>
    <property type="project" value="InterPro"/>
</dbReference>
<dbReference type="Pfam" id="PF15341">
    <property type="entry name" value="SLX9"/>
    <property type="match status" value="1"/>
</dbReference>
<keyword evidence="4" id="KW-0539">Nucleus</keyword>
<protein>
    <recommendedName>
        <fullName evidence="3">Ribosome biogenesis protein SLX9</fullName>
    </recommendedName>
</protein>
<evidence type="ECO:0000256" key="4">
    <source>
        <dbReference type="ARBA" id="ARBA00023242"/>
    </source>
</evidence>
<dbReference type="AlphaFoldDB" id="R7YZ13"/>
<name>R7YZ13_CONA1</name>
<accession>R7YZ13</accession>
<dbReference type="Proteomes" id="UP000016924">
    <property type="component" value="Unassembled WGS sequence"/>
</dbReference>
<evidence type="ECO:0000256" key="5">
    <source>
        <dbReference type="SAM" id="MobiDB-lite"/>
    </source>
</evidence>
<gene>
    <name evidence="6" type="ORF">W97_06438</name>
</gene>
<dbReference type="InterPro" id="IPR028160">
    <property type="entry name" value="Slx9-like"/>
</dbReference>
<dbReference type="HOGENOM" id="CLU_090035_1_0_1"/>
<feature type="region of interest" description="Disordered" evidence="5">
    <location>
        <begin position="1"/>
        <end position="41"/>
    </location>
</feature>
<evidence type="ECO:0000313" key="7">
    <source>
        <dbReference type="Proteomes" id="UP000016924"/>
    </source>
</evidence>
<evidence type="ECO:0000256" key="2">
    <source>
        <dbReference type="ARBA" id="ARBA00011022"/>
    </source>
</evidence>
<feature type="compositionally biased region" description="Low complexity" evidence="5">
    <location>
        <begin position="8"/>
        <end position="27"/>
    </location>
</feature>